<evidence type="ECO:0000256" key="4">
    <source>
        <dbReference type="ARBA" id="ARBA00022989"/>
    </source>
</evidence>
<feature type="transmembrane region" description="Helical" evidence="7">
    <location>
        <begin position="312"/>
        <end position="331"/>
    </location>
</feature>
<feature type="domain" description="Phage shock protein PspC N-terminal" evidence="8">
    <location>
        <begin position="41"/>
        <end position="94"/>
    </location>
</feature>
<feature type="region of interest" description="Disordered" evidence="6">
    <location>
        <begin position="175"/>
        <end position="198"/>
    </location>
</feature>
<name>A0ABU7K145_9ACTN</name>
<dbReference type="EMBL" id="JAUZMY010000002">
    <property type="protein sequence ID" value="MEE2035963.1"/>
    <property type="molecule type" value="Genomic_DNA"/>
</dbReference>
<protein>
    <submittedName>
        <fullName evidence="9">PspC domain-containing protein</fullName>
    </submittedName>
</protein>
<dbReference type="Pfam" id="PF04024">
    <property type="entry name" value="PspC"/>
    <property type="match status" value="1"/>
</dbReference>
<evidence type="ECO:0000256" key="2">
    <source>
        <dbReference type="ARBA" id="ARBA00022475"/>
    </source>
</evidence>
<sequence>MADDPTPEGSGGGASAASGAPGAAGGGPGTAEARPEAPGRELRKGDDDRVLAGVCAGLARYTDVDPVVWRTAFVLTAFAGGTGLLLYIAAWMLMRGPEGGPATFEQMLNRSFPSRAVPKLLAVGLAVATAFSVVGGLGWSTLVLAIPLVLGLLTARNRGVDLRAAFAELRQDLRSKEPPPTVPVAGPTPTYYNPAQPWASAPQGPVDLAVVAERSAHADGSGGGLDDDDADDEAEDRPEDGSGGGPWGGHGFEPGRARGSEAACRRGAPLASFALWTVLAAAVLVPLSVFGWSSSLWSAQSATLLFGPETGVYFLSGVLAVIGLYALIGTWAGDPRGLMFLGLVAALALVLASVTDLTRVRIGGETWRPTTVAEAEAGDHLLTVGSGSLDLSGLEDLEPGGTADVSLSVGVGHLVVVLPEDARVAFTADLGLGMVDPVGTGDGGELVGHSLVYEEVYEPVRGSASGSGDGTEDGTGEESAEDDTAEPPLINVRTDSLVGVVEVRHGEA</sequence>
<evidence type="ECO:0000256" key="7">
    <source>
        <dbReference type="SAM" id="Phobius"/>
    </source>
</evidence>
<feature type="compositionally biased region" description="Gly residues" evidence="6">
    <location>
        <begin position="241"/>
        <end position="252"/>
    </location>
</feature>
<keyword evidence="4 7" id="KW-1133">Transmembrane helix</keyword>
<dbReference type="RefSeq" id="WP_330089800.1">
    <property type="nucleotide sequence ID" value="NZ_JAUZMY010000002.1"/>
</dbReference>
<dbReference type="PANTHER" id="PTHR33885:SF3">
    <property type="entry name" value="PHAGE SHOCK PROTEIN C"/>
    <property type="match status" value="1"/>
</dbReference>
<dbReference type="InterPro" id="IPR007168">
    <property type="entry name" value="Phageshock_PspC_N"/>
</dbReference>
<accession>A0ABU7K145</accession>
<dbReference type="Proteomes" id="UP001356095">
    <property type="component" value="Unassembled WGS sequence"/>
</dbReference>
<feature type="transmembrane region" description="Helical" evidence="7">
    <location>
        <begin position="273"/>
        <end position="292"/>
    </location>
</feature>
<feature type="transmembrane region" description="Helical" evidence="7">
    <location>
        <begin position="338"/>
        <end position="355"/>
    </location>
</feature>
<evidence type="ECO:0000313" key="10">
    <source>
        <dbReference type="Proteomes" id="UP001356095"/>
    </source>
</evidence>
<dbReference type="PANTHER" id="PTHR33885">
    <property type="entry name" value="PHAGE SHOCK PROTEIN C"/>
    <property type="match status" value="1"/>
</dbReference>
<feature type="transmembrane region" description="Helical" evidence="7">
    <location>
        <begin position="67"/>
        <end position="94"/>
    </location>
</feature>
<feature type="compositionally biased region" description="Basic and acidic residues" evidence="6">
    <location>
        <begin position="33"/>
        <end position="44"/>
    </location>
</feature>
<feature type="compositionally biased region" description="Acidic residues" evidence="6">
    <location>
        <begin position="225"/>
        <end position="238"/>
    </location>
</feature>
<evidence type="ECO:0000313" key="9">
    <source>
        <dbReference type="EMBL" id="MEE2035963.1"/>
    </source>
</evidence>
<evidence type="ECO:0000259" key="8">
    <source>
        <dbReference type="Pfam" id="PF04024"/>
    </source>
</evidence>
<feature type="region of interest" description="Disordered" evidence="6">
    <location>
        <begin position="459"/>
        <end position="496"/>
    </location>
</feature>
<gene>
    <name evidence="9" type="ORF">Q8791_01845</name>
</gene>
<reference evidence="9 10" key="1">
    <citation type="submission" date="2023-08" db="EMBL/GenBank/DDBJ databases">
        <authorList>
            <person name="Girao M."/>
            <person name="Carvalho M.F."/>
        </authorList>
    </citation>
    <scope>NUCLEOTIDE SEQUENCE [LARGE SCALE GENOMIC DNA]</scope>
    <source>
        <strain evidence="9 10">CT-R113</strain>
    </source>
</reference>
<evidence type="ECO:0000256" key="3">
    <source>
        <dbReference type="ARBA" id="ARBA00022692"/>
    </source>
</evidence>
<keyword evidence="5 7" id="KW-0472">Membrane</keyword>
<keyword evidence="3 7" id="KW-0812">Transmembrane</keyword>
<organism evidence="9 10">
    <name type="scientific">Nocardiopsis codii</name>
    <dbReference type="NCBI Taxonomy" id="3065942"/>
    <lineage>
        <taxon>Bacteria</taxon>
        <taxon>Bacillati</taxon>
        <taxon>Actinomycetota</taxon>
        <taxon>Actinomycetes</taxon>
        <taxon>Streptosporangiales</taxon>
        <taxon>Nocardiopsidaceae</taxon>
        <taxon>Nocardiopsis</taxon>
    </lineage>
</organism>
<evidence type="ECO:0000256" key="6">
    <source>
        <dbReference type="SAM" id="MobiDB-lite"/>
    </source>
</evidence>
<feature type="transmembrane region" description="Helical" evidence="7">
    <location>
        <begin position="120"/>
        <end position="153"/>
    </location>
</feature>
<dbReference type="InterPro" id="IPR052027">
    <property type="entry name" value="PspC"/>
</dbReference>
<keyword evidence="2" id="KW-1003">Cell membrane</keyword>
<evidence type="ECO:0000256" key="5">
    <source>
        <dbReference type="ARBA" id="ARBA00023136"/>
    </source>
</evidence>
<keyword evidence="10" id="KW-1185">Reference proteome</keyword>
<feature type="compositionally biased region" description="Acidic residues" evidence="6">
    <location>
        <begin position="470"/>
        <end position="485"/>
    </location>
</feature>
<feature type="region of interest" description="Disordered" evidence="6">
    <location>
        <begin position="217"/>
        <end position="258"/>
    </location>
</feature>
<feature type="region of interest" description="Disordered" evidence="6">
    <location>
        <begin position="1"/>
        <end position="44"/>
    </location>
</feature>
<proteinExistence type="predicted"/>
<evidence type="ECO:0000256" key="1">
    <source>
        <dbReference type="ARBA" id="ARBA00004162"/>
    </source>
</evidence>
<comment type="subcellular location">
    <subcellularLocation>
        <location evidence="1">Cell membrane</location>
        <topology evidence="1">Single-pass membrane protein</topology>
    </subcellularLocation>
</comment>
<comment type="caution">
    <text evidence="9">The sequence shown here is derived from an EMBL/GenBank/DDBJ whole genome shotgun (WGS) entry which is preliminary data.</text>
</comment>